<feature type="compositionally biased region" description="Acidic residues" evidence="1">
    <location>
        <begin position="26"/>
        <end position="35"/>
    </location>
</feature>
<dbReference type="Proteomes" id="UP000070501">
    <property type="component" value="Unassembled WGS sequence"/>
</dbReference>
<sequence>MRENPELYGLRRSSRPTKQPRIIDSDASDDNESDSDVVPTNRRTKKLRAEKTSQQSSKRGTPTRQVQTADSDSDTYGGARA</sequence>
<name>A0A136J4A0_9PEZI</name>
<dbReference type="AlphaFoldDB" id="A0A136J4A0"/>
<organism evidence="2 3">
    <name type="scientific">Microdochium bolleyi</name>
    <dbReference type="NCBI Taxonomy" id="196109"/>
    <lineage>
        <taxon>Eukaryota</taxon>
        <taxon>Fungi</taxon>
        <taxon>Dikarya</taxon>
        <taxon>Ascomycota</taxon>
        <taxon>Pezizomycotina</taxon>
        <taxon>Sordariomycetes</taxon>
        <taxon>Xylariomycetidae</taxon>
        <taxon>Xylariales</taxon>
        <taxon>Microdochiaceae</taxon>
        <taxon>Microdochium</taxon>
    </lineage>
</organism>
<gene>
    <name evidence="2" type="ORF">Micbo1qcDRAFT_161988</name>
</gene>
<protein>
    <submittedName>
        <fullName evidence="2">Uncharacterized protein</fullName>
    </submittedName>
</protein>
<evidence type="ECO:0000256" key="1">
    <source>
        <dbReference type="SAM" id="MobiDB-lite"/>
    </source>
</evidence>
<keyword evidence="3" id="KW-1185">Reference proteome</keyword>
<feature type="region of interest" description="Disordered" evidence="1">
    <location>
        <begin position="1"/>
        <end position="81"/>
    </location>
</feature>
<reference evidence="3" key="1">
    <citation type="submission" date="2016-02" db="EMBL/GenBank/DDBJ databases">
        <title>Draft genome sequence of Microdochium bolleyi, a fungal endophyte of beachgrass.</title>
        <authorList>
            <consortium name="DOE Joint Genome Institute"/>
            <person name="David A.S."/>
            <person name="May G."/>
            <person name="Haridas S."/>
            <person name="Lim J."/>
            <person name="Wang M."/>
            <person name="Labutti K."/>
            <person name="Lipzen A."/>
            <person name="Barry K."/>
            <person name="Grigoriev I.V."/>
        </authorList>
    </citation>
    <scope>NUCLEOTIDE SEQUENCE [LARGE SCALE GENOMIC DNA]</scope>
    <source>
        <strain evidence="3">J235TASD1</strain>
    </source>
</reference>
<evidence type="ECO:0000313" key="3">
    <source>
        <dbReference type="Proteomes" id="UP000070501"/>
    </source>
</evidence>
<dbReference type="InParanoid" id="A0A136J4A0"/>
<evidence type="ECO:0000313" key="2">
    <source>
        <dbReference type="EMBL" id="KXJ91934.1"/>
    </source>
</evidence>
<feature type="compositionally biased region" description="Polar residues" evidence="1">
    <location>
        <begin position="52"/>
        <end position="70"/>
    </location>
</feature>
<dbReference type="STRING" id="196109.A0A136J4A0"/>
<feature type="non-terminal residue" evidence="2">
    <location>
        <position position="81"/>
    </location>
</feature>
<dbReference type="EMBL" id="KQ964249">
    <property type="protein sequence ID" value="KXJ91934.1"/>
    <property type="molecule type" value="Genomic_DNA"/>
</dbReference>
<accession>A0A136J4A0</accession>
<proteinExistence type="predicted"/>